<protein>
    <submittedName>
        <fullName evidence="3">Uncharacterized protein LOC103513400 isoform X1</fullName>
    </submittedName>
    <submittedName>
        <fullName evidence="4">Uncharacterized protein LOC103513400 isoform X2</fullName>
    </submittedName>
    <submittedName>
        <fullName evidence="5">Uncharacterized protein LOC103513400 isoform X3</fullName>
    </submittedName>
</protein>
<feature type="region of interest" description="Disordered" evidence="1">
    <location>
        <begin position="328"/>
        <end position="408"/>
    </location>
</feature>
<feature type="compositionally biased region" description="Low complexity" evidence="1">
    <location>
        <begin position="197"/>
        <end position="207"/>
    </location>
</feature>
<evidence type="ECO:0000313" key="4">
    <source>
        <dbReference type="RefSeq" id="XP_017301297.1"/>
    </source>
</evidence>
<dbReference type="RefSeq" id="XP_017301297.1">
    <property type="nucleotide sequence ID" value="XM_017445808.2"/>
</dbReference>
<keyword evidence="2" id="KW-1185">Reference proteome</keyword>
<name>A0A1S4EGJ2_DIACI</name>
<feature type="compositionally biased region" description="Basic residues" evidence="1">
    <location>
        <begin position="240"/>
        <end position="250"/>
    </location>
</feature>
<feature type="compositionally biased region" description="Acidic residues" evidence="1">
    <location>
        <begin position="219"/>
        <end position="234"/>
    </location>
</feature>
<organism evidence="5">
    <name type="scientific">Diaphorina citri</name>
    <name type="common">Asian citrus psyllid</name>
    <dbReference type="NCBI Taxonomy" id="121845"/>
    <lineage>
        <taxon>Eukaryota</taxon>
        <taxon>Metazoa</taxon>
        <taxon>Ecdysozoa</taxon>
        <taxon>Arthropoda</taxon>
        <taxon>Hexapoda</taxon>
        <taxon>Insecta</taxon>
        <taxon>Pterygota</taxon>
        <taxon>Neoptera</taxon>
        <taxon>Paraneoptera</taxon>
        <taxon>Hemiptera</taxon>
        <taxon>Sternorrhyncha</taxon>
        <taxon>Psylloidea</taxon>
        <taxon>Psyllidae</taxon>
        <taxon>Diaphorininae</taxon>
        <taxon>Diaphorina</taxon>
    </lineage>
</organism>
<evidence type="ECO:0000313" key="5">
    <source>
        <dbReference type="RefSeq" id="XP_017301298.1"/>
    </source>
</evidence>
<feature type="region of interest" description="Disordered" evidence="1">
    <location>
        <begin position="176"/>
        <end position="250"/>
    </location>
</feature>
<accession>A0A1S4EGJ2</accession>
<gene>
    <name evidence="3 4 5" type="primary">LOC103513400</name>
</gene>
<dbReference type="RefSeq" id="XP_017301298.1">
    <property type="nucleotide sequence ID" value="XM_017445809.2"/>
</dbReference>
<evidence type="ECO:0000256" key="1">
    <source>
        <dbReference type="SAM" id="MobiDB-lite"/>
    </source>
</evidence>
<reference evidence="3 4" key="1">
    <citation type="submission" date="2023-09" db="UniProtKB">
        <authorList>
            <consortium name="RefSeq"/>
        </authorList>
    </citation>
    <scope>IDENTIFICATION</scope>
</reference>
<evidence type="ECO:0000313" key="3">
    <source>
        <dbReference type="RefSeq" id="XP_017301296.1"/>
    </source>
</evidence>
<feature type="region of interest" description="Disordered" evidence="1">
    <location>
        <begin position="1"/>
        <end position="31"/>
    </location>
</feature>
<dbReference type="PaxDb" id="121845-A0A1S4EGJ2"/>
<sequence length="408" mass="46194">MESQDNAQLGPPIHDEITIENSDSDHEAENVKYENEKNANIIKSYENSSKLNQLNVSNDPNRSNMFKVNQSTLPRPKHTEWDVVTHVKLSQDLKVPPLPVNFKEYSSPNLFHHLPKTEQERKKIFNEMLTVYNAWRKQYNDVHGFRSVDDNIDGPDQCVPNRQGEDNDIDAIEMNEDEKIREKTPDINDDNDFPTLGGRASSSRSASIVSKTSKQVVDVDIDEFEEKDDPDDQDFIPSSQRRKKNNKKTVYKKPSGNIFDFDENATAWQSSKEVSASANKKFESKSTKVVQEPVVTEEKIDCPICSKPFPISEIENHASDCLSFEDAVPPLSSRTRTPSRNPPPLDNIEDAILISDDEVISSSTESTSNLPAIEQRQQVPKPSIKRLITDQDTDLSSPTKKLRSSPKP</sequence>
<dbReference type="RefSeq" id="XP_017301296.1">
    <property type="nucleotide sequence ID" value="XM_017445807.2"/>
</dbReference>
<feature type="compositionally biased region" description="Basic and acidic residues" evidence="1">
    <location>
        <begin position="177"/>
        <end position="186"/>
    </location>
</feature>
<feature type="compositionally biased region" description="Low complexity" evidence="1">
    <location>
        <begin position="329"/>
        <end position="339"/>
    </location>
</feature>
<proteinExistence type="predicted"/>
<feature type="compositionally biased region" description="Polar residues" evidence="1">
    <location>
        <begin position="360"/>
        <end position="380"/>
    </location>
</feature>
<dbReference type="Proteomes" id="UP000079169">
    <property type="component" value="Unplaced"/>
</dbReference>
<dbReference type="AlphaFoldDB" id="A0A1S4EGJ2"/>
<feature type="compositionally biased region" description="Basic and acidic residues" evidence="1">
    <location>
        <begin position="13"/>
        <end position="31"/>
    </location>
</feature>
<dbReference type="GeneID" id="103513400"/>
<evidence type="ECO:0000313" key="2">
    <source>
        <dbReference type="Proteomes" id="UP000079169"/>
    </source>
</evidence>